<feature type="signal peptide" evidence="3">
    <location>
        <begin position="1"/>
        <end position="25"/>
    </location>
</feature>
<evidence type="ECO:0000259" key="4">
    <source>
        <dbReference type="PROSITE" id="PS50835"/>
    </source>
</evidence>
<dbReference type="InterPro" id="IPR036179">
    <property type="entry name" value="Ig-like_dom_sf"/>
</dbReference>
<feature type="domain" description="Ig-like" evidence="4">
    <location>
        <begin position="330"/>
        <end position="416"/>
    </location>
</feature>
<dbReference type="InterPro" id="IPR051465">
    <property type="entry name" value="Cell_Envelope_Struct_Comp"/>
</dbReference>
<feature type="domain" description="SLH" evidence="5">
    <location>
        <begin position="658"/>
        <end position="721"/>
    </location>
</feature>
<feature type="domain" description="SLH" evidence="5">
    <location>
        <begin position="598"/>
        <end position="657"/>
    </location>
</feature>
<dbReference type="PROSITE" id="PS51272">
    <property type="entry name" value="SLH"/>
    <property type="match status" value="3"/>
</dbReference>
<dbReference type="PANTHER" id="PTHR43308:SF1">
    <property type="entry name" value="OUTER MEMBRANE PROTEIN ALPHA"/>
    <property type="match status" value="1"/>
</dbReference>
<comment type="caution">
    <text evidence="6">The sequence shown here is derived from an EMBL/GenBank/DDBJ whole genome shotgun (WGS) entry which is preliminary data.</text>
</comment>
<dbReference type="EMBL" id="NFKK01000005">
    <property type="protein sequence ID" value="OUP53099.1"/>
    <property type="molecule type" value="Genomic_DNA"/>
</dbReference>
<keyword evidence="1" id="KW-0677">Repeat</keyword>
<evidence type="ECO:0000313" key="6">
    <source>
        <dbReference type="EMBL" id="OUP53099.1"/>
    </source>
</evidence>
<dbReference type="InterPro" id="IPR044060">
    <property type="entry name" value="Bacterial_rp_domain"/>
</dbReference>
<dbReference type="SMART" id="SM00409">
    <property type="entry name" value="IG"/>
    <property type="match status" value="1"/>
</dbReference>
<protein>
    <recommendedName>
        <fullName evidence="8">Endoglucanase</fullName>
    </recommendedName>
</protein>
<evidence type="ECO:0008006" key="8">
    <source>
        <dbReference type="Google" id="ProtNLM"/>
    </source>
</evidence>
<dbReference type="Pfam" id="PF18998">
    <property type="entry name" value="Flg_new_2"/>
    <property type="match status" value="2"/>
</dbReference>
<dbReference type="InterPro" id="IPR007110">
    <property type="entry name" value="Ig-like_dom"/>
</dbReference>
<reference evidence="7" key="1">
    <citation type="submission" date="2017-04" db="EMBL/GenBank/DDBJ databases">
        <title>Function of individual gut microbiota members based on whole genome sequencing of pure cultures obtained from chicken caecum.</title>
        <authorList>
            <person name="Medvecky M."/>
            <person name="Cejkova D."/>
            <person name="Polansky O."/>
            <person name="Karasova D."/>
            <person name="Kubasova T."/>
            <person name="Cizek A."/>
            <person name="Rychlik I."/>
        </authorList>
    </citation>
    <scope>NUCLEOTIDE SEQUENCE [LARGE SCALE GENOMIC DNA]</scope>
    <source>
        <strain evidence="7">An180</strain>
    </source>
</reference>
<feature type="region of interest" description="Disordered" evidence="2">
    <location>
        <begin position="492"/>
        <end position="539"/>
    </location>
</feature>
<dbReference type="InterPro" id="IPR013783">
    <property type="entry name" value="Ig-like_fold"/>
</dbReference>
<dbReference type="InterPro" id="IPR003599">
    <property type="entry name" value="Ig_sub"/>
</dbReference>
<dbReference type="AlphaFoldDB" id="A0A1Y4LC85"/>
<proteinExistence type="predicted"/>
<dbReference type="InterPro" id="IPR013098">
    <property type="entry name" value="Ig_I-set"/>
</dbReference>
<dbReference type="Pfam" id="PF00395">
    <property type="entry name" value="SLH"/>
    <property type="match status" value="3"/>
</dbReference>
<feature type="compositionally biased region" description="Basic and acidic residues" evidence="2">
    <location>
        <begin position="492"/>
        <end position="502"/>
    </location>
</feature>
<evidence type="ECO:0000313" key="7">
    <source>
        <dbReference type="Proteomes" id="UP000195897"/>
    </source>
</evidence>
<accession>A0A1Y4LC85</accession>
<dbReference type="InterPro" id="IPR001119">
    <property type="entry name" value="SLH_dom"/>
</dbReference>
<name>A0A1Y4LC85_9FIRM</name>
<dbReference type="SUPFAM" id="SSF48726">
    <property type="entry name" value="Immunoglobulin"/>
    <property type="match status" value="1"/>
</dbReference>
<feature type="chain" id="PRO_5012802595" description="Endoglucanase" evidence="3">
    <location>
        <begin position="26"/>
        <end position="782"/>
    </location>
</feature>
<dbReference type="PANTHER" id="PTHR43308">
    <property type="entry name" value="OUTER MEMBRANE PROTEIN ALPHA-RELATED"/>
    <property type="match status" value="1"/>
</dbReference>
<gene>
    <name evidence="6" type="ORF">B5F17_05875</name>
</gene>
<dbReference type="Gene3D" id="2.60.40.10">
    <property type="entry name" value="Immunoglobulins"/>
    <property type="match status" value="1"/>
</dbReference>
<organism evidence="6 7">
    <name type="scientific">Butyricicoccus pullicaecorum</name>
    <dbReference type="NCBI Taxonomy" id="501571"/>
    <lineage>
        <taxon>Bacteria</taxon>
        <taxon>Bacillati</taxon>
        <taxon>Bacillota</taxon>
        <taxon>Clostridia</taxon>
        <taxon>Eubacteriales</taxon>
        <taxon>Butyricicoccaceae</taxon>
        <taxon>Butyricicoccus</taxon>
    </lineage>
</organism>
<evidence type="ECO:0000256" key="1">
    <source>
        <dbReference type="ARBA" id="ARBA00022737"/>
    </source>
</evidence>
<evidence type="ECO:0000256" key="2">
    <source>
        <dbReference type="SAM" id="MobiDB-lite"/>
    </source>
</evidence>
<dbReference type="Pfam" id="PF07679">
    <property type="entry name" value="I-set"/>
    <property type="match status" value="1"/>
</dbReference>
<evidence type="ECO:0000259" key="5">
    <source>
        <dbReference type="PROSITE" id="PS51272"/>
    </source>
</evidence>
<evidence type="ECO:0000256" key="3">
    <source>
        <dbReference type="SAM" id="SignalP"/>
    </source>
</evidence>
<dbReference type="PROSITE" id="PS50835">
    <property type="entry name" value="IG_LIKE"/>
    <property type="match status" value="1"/>
</dbReference>
<feature type="domain" description="SLH" evidence="5">
    <location>
        <begin position="726"/>
        <end position="782"/>
    </location>
</feature>
<keyword evidence="3" id="KW-0732">Signal</keyword>
<sequence length="782" mass="81913">MRKRILSLLIVLALCLGLLPVTALAADGIELYVGGQLITESGCYENQDGTWTKVDGTEPANGQFSYDADSVTLTLNQAKIVNYQDVTVGGGFTYPGSVIAFSQSADVSLKIVVSQGTSNITGTGGIRVVSKAGDASLSISGPGSLEVNVDRNDSGITLIGSKNVNLNIDGADVKTLAAYYYGVDLHAGDGFKAAAVVNNGKLTAGGSGGIGIYYRWTNPSDSGTSSLTVSGNAVVDTRDSKILIASQASEVQVSAGSDGNGGIVFDGKSGTVYGDVTLQEDITIGEGESLTIPDGSSLNSNGKLTNNGTINVESGGTLTGDAGGEVVYAPAITTQPTAQTVTEGNTATFTVAVTGENLSYQWQQSTDNGSSWTDITGETNATYTIATTTMDMNGTQYRCVVENNIGKVTSDAATLTVTAIPTYSITMETDGNGTAFASQTSAPEGTTITLTATPNSGYHFDRFEVVSGQITITNNTFTMPARDVTVKAVFDRDSSGGAHHPDAGSTTTTSSDRYEIETPSDVENGSVKVSPSKAEKGDTVTVTVTPDDGYQLDKLAVYDEDGDKLDLNDKGDGKFTFQMPKGDVSIEVSFAPIEDETPKADFSDVPADAWYAEAVQYVYENGLMTGTSDTTFSPDLTTSRSMIATILWRMAGSPVVNYAMDFADVPADQWYAEAVRWASSEGIVGGYGNGSFGTGDPITREQFAVMLYRFAQKQGYDVSVGENTNILSYTDVSAVSEYAIPAMQWAVGSGVITGMGDTLAPLGETTRAQAAMMLMRFSEQYA</sequence>
<dbReference type="Proteomes" id="UP000195897">
    <property type="component" value="Unassembled WGS sequence"/>
</dbReference>